<keyword evidence="3" id="KW-0131">Cell cycle</keyword>
<dbReference type="PANTHER" id="PTHR16484:SF17">
    <property type="entry name" value="BAZOOKA, ISOFORM B"/>
    <property type="match status" value="1"/>
</dbReference>
<feature type="domain" description="Par3/HAL N-terminal" evidence="5">
    <location>
        <begin position="1"/>
        <end position="39"/>
    </location>
</feature>
<feature type="domain" description="Par3/HAL N-terminal" evidence="5">
    <location>
        <begin position="63"/>
        <end position="100"/>
    </location>
</feature>
<evidence type="ECO:0000256" key="1">
    <source>
        <dbReference type="ARBA" id="ARBA00022618"/>
    </source>
</evidence>
<evidence type="ECO:0000313" key="7">
    <source>
        <dbReference type="Proteomes" id="UP001626550"/>
    </source>
</evidence>
<evidence type="ECO:0000256" key="4">
    <source>
        <dbReference type="SAM" id="MobiDB-lite"/>
    </source>
</evidence>
<keyword evidence="1" id="KW-0132">Cell division</keyword>
<dbReference type="Pfam" id="PF12053">
    <property type="entry name" value="Par3_HAL_N_term"/>
    <property type="match status" value="2"/>
</dbReference>
<evidence type="ECO:0000256" key="3">
    <source>
        <dbReference type="ARBA" id="ARBA00023306"/>
    </source>
</evidence>
<dbReference type="Gene3D" id="3.10.20.90">
    <property type="entry name" value="Phosphatidylinositol 3-kinase Catalytic Subunit, Chain A, domain 1"/>
    <property type="match status" value="1"/>
</dbReference>
<keyword evidence="2" id="KW-0677">Repeat</keyword>
<organism evidence="6 7">
    <name type="scientific">Cichlidogyrus casuarinus</name>
    <dbReference type="NCBI Taxonomy" id="1844966"/>
    <lineage>
        <taxon>Eukaryota</taxon>
        <taxon>Metazoa</taxon>
        <taxon>Spiralia</taxon>
        <taxon>Lophotrochozoa</taxon>
        <taxon>Platyhelminthes</taxon>
        <taxon>Monogenea</taxon>
        <taxon>Monopisthocotylea</taxon>
        <taxon>Dactylogyridea</taxon>
        <taxon>Ancyrocephalidae</taxon>
        <taxon>Cichlidogyrus</taxon>
    </lineage>
</organism>
<keyword evidence="7" id="KW-1185">Reference proteome</keyword>
<gene>
    <name evidence="6" type="ORF">Ciccas_000427</name>
</gene>
<sequence length="352" mass="37787">MKVTIVFGDFKIVVPCGDGSLSIKELGEKSIPRMQKSVRLKREEEEAKSQMADQSTEQSIPLPTEDQLEALSIKSLSLARDGGILDWDDLVCDVLDDKELVEDEIMPAPSTPPWLNPGSIGQGKSVDFPVAVANAGFSSSSMENVSSRAGDKAGSLTPGPEDSPVASPLSYHTLPRSAKSSAAKDRRKRREARRSNGQRSAGHEMGDSDSTATTEPVEIVPTKSPPVPLHDPPPVPPQVGILRLNNNLSGIYPPPELPHYTLPLDLVPGYSPAEMAMAERSLAAARNASRAPRDTEMNDADTGYKVSAVVTAASHADQRIPRKLVFELLKAACCCGETGRGKLNQFYHGDLA</sequence>
<dbReference type="InterPro" id="IPR052213">
    <property type="entry name" value="PAR3"/>
</dbReference>
<evidence type="ECO:0000256" key="2">
    <source>
        <dbReference type="ARBA" id="ARBA00022737"/>
    </source>
</evidence>
<comment type="caution">
    <text evidence="6">The sequence shown here is derived from an EMBL/GenBank/DDBJ whole genome shotgun (WGS) entry which is preliminary data.</text>
</comment>
<accession>A0ABD2QQZ1</accession>
<feature type="compositionally biased region" description="Polar residues" evidence="4">
    <location>
        <begin position="51"/>
        <end position="61"/>
    </location>
</feature>
<dbReference type="EMBL" id="JBJKFK010000022">
    <property type="protein sequence ID" value="KAL3320901.1"/>
    <property type="molecule type" value="Genomic_DNA"/>
</dbReference>
<proteinExistence type="predicted"/>
<name>A0ABD2QQZ1_9PLAT</name>
<dbReference type="PANTHER" id="PTHR16484">
    <property type="entry name" value="PARTITIONING DEFECTIVE 3 RELATED"/>
    <property type="match status" value="1"/>
</dbReference>
<dbReference type="AlphaFoldDB" id="A0ABD2QQZ1"/>
<evidence type="ECO:0000313" key="6">
    <source>
        <dbReference type="EMBL" id="KAL3320901.1"/>
    </source>
</evidence>
<protein>
    <recommendedName>
        <fullName evidence="5">Par3/HAL N-terminal domain-containing protein</fullName>
    </recommendedName>
</protein>
<dbReference type="Proteomes" id="UP001626550">
    <property type="component" value="Unassembled WGS sequence"/>
</dbReference>
<feature type="region of interest" description="Disordered" evidence="4">
    <location>
        <begin position="34"/>
        <end position="62"/>
    </location>
</feature>
<feature type="region of interest" description="Disordered" evidence="4">
    <location>
        <begin position="139"/>
        <end position="230"/>
    </location>
</feature>
<dbReference type="GO" id="GO:0051301">
    <property type="term" value="P:cell division"/>
    <property type="evidence" value="ECO:0007669"/>
    <property type="project" value="UniProtKB-KW"/>
</dbReference>
<reference evidence="6 7" key="1">
    <citation type="submission" date="2024-11" db="EMBL/GenBank/DDBJ databases">
        <title>Adaptive evolution of stress response genes in parasites aligns with host niche diversity.</title>
        <authorList>
            <person name="Hahn C."/>
            <person name="Resl P."/>
        </authorList>
    </citation>
    <scope>NUCLEOTIDE SEQUENCE [LARGE SCALE GENOMIC DNA]</scope>
    <source>
        <strain evidence="6">EGGRZ-B1_66</strain>
        <tissue evidence="6">Body</tissue>
    </source>
</reference>
<evidence type="ECO:0000259" key="5">
    <source>
        <dbReference type="Pfam" id="PF12053"/>
    </source>
</evidence>
<dbReference type="InterPro" id="IPR021922">
    <property type="entry name" value="Par3/HAL_N"/>
</dbReference>